<dbReference type="Gene3D" id="1.25.40.10">
    <property type="entry name" value="Tetratricopeptide repeat domain"/>
    <property type="match status" value="2"/>
</dbReference>
<comment type="caution">
    <text evidence="2">The sequence shown here is derived from an EMBL/GenBank/DDBJ whole genome shotgun (WGS) entry which is preliminary data.</text>
</comment>
<dbReference type="SUPFAM" id="SSF52540">
    <property type="entry name" value="P-loop containing nucleoside triphosphate hydrolases"/>
    <property type="match status" value="1"/>
</dbReference>
<dbReference type="Proteomes" id="UP000268313">
    <property type="component" value="Unassembled WGS sequence"/>
</dbReference>
<dbReference type="PROSITE" id="PS50104">
    <property type="entry name" value="TIR"/>
    <property type="match status" value="1"/>
</dbReference>
<dbReference type="Gene3D" id="3.40.50.10140">
    <property type="entry name" value="Toll/interleukin-1 receptor homology (TIR) domain"/>
    <property type="match status" value="1"/>
</dbReference>
<accession>A0A3A8JPI0</accession>
<dbReference type="Gene3D" id="3.40.50.300">
    <property type="entry name" value="P-loop containing nucleotide triphosphate hydrolases"/>
    <property type="match status" value="1"/>
</dbReference>
<reference evidence="3" key="1">
    <citation type="submission" date="2018-09" db="EMBL/GenBank/DDBJ databases">
        <authorList>
            <person name="Livingstone P.G."/>
            <person name="Whitworth D.E."/>
        </authorList>
    </citation>
    <scope>NUCLEOTIDE SEQUENCE [LARGE SCALE GENOMIC DNA]</scope>
    <source>
        <strain evidence="3">CA043D</strain>
    </source>
</reference>
<dbReference type="Pfam" id="PF13374">
    <property type="entry name" value="TPR_10"/>
    <property type="match status" value="1"/>
</dbReference>
<dbReference type="InterPro" id="IPR041664">
    <property type="entry name" value="AAA_16"/>
</dbReference>
<feature type="domain" description="TIR" evidence="1">
    <location>
        <begin position="6"/>
        <end position="142"/>
    </location>
</feature>
<protein>
    <submittedName>
        <fullName evidence="2">TIR domain-containing protein</fullName>
    </submittedName>
</protein>
<name>A0A3A8JPI0_9BACT</name>
<dbReference type="SUPFAM" id="SSF48452">
    <property type="entry name" value="TPR-like"/>
    <property type="match status" value="3"/>
</dbReference>
<dbReference type="PANTHER" id="PTHR46082">
    <property type="entry name" value="ATP/GTP-BINDING PROTEIN-RELATED"/>
    <property type="match status" value="1"/>
</dbReference>
<organism evidence="2 3">
    <name type="scientific">Corallococcus carmarthensis</name>
    <dbReference type="NCBI Taxonomy" id="2316728"/>
    <lineage>
        <taxon>Bacteria</taxon>
        <taxon>Pseudomonadati</taxon>
        <taxon>Myxococcota</taxon>
        <taxon>Myxococcia</taxon>
        <taxon>Myxococcales</taxon>
        <taxon>Cystobacterineae</taxon>
        <taxon>Myxococcaceae</taxon>
        <taxon>Corallococcus</taxon>
    </lineage>
</organism>
<dbReference type="InterPro" id="IPR000157">
    <property type="entry name" value="TIR_dom"/>
</dbReference>
<dbReference type="Pfam" id="PF13424">
    <property type="entry name" value="TPR_12"/>
    <property type="match status" value="2"/>
</dbReference>
<dbReference type="SUPFAM" id="SSF52200">
    <property type="entry name" value="Toll/Interleukin receptor TIR domain"/>
    <property type="match status" value="1"/>
</dbReference>
<dbReference type="Pfam" id="PF13676">
    <property type="entry name" value="TIR_2"/>
    <property type="match status" value="1"/>
</dbReference>
<dbReference type="AlphaFoldDB" id="A0A3A8JPI0"/>
<dbReference type="InterPro" id="IPR035897">
    <property type="entry name" value="Toll_tir_struct_dom_sf"/>
</dbReference>
<keyword evidence="3" id="KW-1185">Reference proteome</keyword>
<dbReference type="PANTHER" id="PTHR46082:SF6">
    <property type="entry name" value="AAA+ ATPASE DOMAIN-CONTAINING PROTEIN-RELATED"/>
    <property type="match status" value="1"/>
</dbReference>
<dbReference type="GO" id="GO:0007165">
    <property type="term" value="P:signal transduction"/>
    <property type="evidence" value="ECO:0007669"/>
    <property type="project" value="InterPro"/>
</dbReference>
<dbReference type="Pfam" id="PF13191">
    <property type="entry name" value="AAA_16"/>
    <property type="match status" value="1"/>
</dbReference>
<evidence type="ECO:0000313" key="2">
    <source>
        <dbReference type="EMBL" id="RKG97657.1"/>
    </source>
</evidence>
<evidence type="ECO:0000259" key="1">
    <source>
        <dbReference type="PROSITE" id="PS50104"/>
    </source>
</evidence>
<proteinExistence type="predicted"/>
<sequence length="1159" mass="128428">MRRSVQHHPVFISYARNVSRAHAEALHHALALNGVGAFLDTEDIREGETWPKRLAEALLAARVVVLFAEDGYFDRVSCWREFQAALAPYQATQHPDALGGIVVARPVGSALGMEALPPALRSIQWPRADDVPGLVERVRSVLAVWQESFGARLDALGALQSRTALQLVEELAPEPPHPLDGQIPQYPLQLAPSLGRTFVGRADELWRMDLVLRARDPHPAPRTVALHGGGGTGKTRLALEYLHRHGRHFSGGVFWIDADASSERLEEQLHGVLRALRPEVPPLAQMRKEQRSVSDALAQALRAVPPGKPILYIVDNLPEPEGAQRPRPLQDWCPGVGRVSLLVTSRLRPATSGVTVQPVEPLHPEPAMLMLRHDHAVSALEDEDWMRITRWVGHLPLAIELLNRAIHLGGLTPEELLQKAMHERPARELDRQMDALRDQVEPDALRGVTEAFALSYERLPERARTAARLVARLGPEPIPLMLLEALGPEVAAQDLRTALVTRAFVSKVPGREVPLFGRMHRLLADFLLEQSSDPDGELRHVGHAVHNAVTPEDCRNTSMWPVLQAWFPHAEVVHESLRQRGSPVEIRLEVRLGLLMCLFLVEQGALEQGKQVCMNVLERGTAFLGPHDPDVLPVVNCLAVVHEHLGETGVAMEHLQRLLAVSRRVRGNNHPETLTVMGNLASTLMTVGLTEEALALKEEVVQHWLAIQGPEEPETLAAMNNLAVALAGVGENERALAMHEDVCRISLKILGPDDSETHLAMLNLAQCRLSMGKVDEAKHVLDGLLARLERSHSDLHPTKLSVRSALAEILARQGDIAGARGHTEAILRFSSQALGADHPETLGSLGNLADLFALEGDWQGSRRLKQQRLELCRERYGEGHRETFSATLDLVETLKMSGLPKDALELLGHHLEALLRLRGEDFPGTLTTMALMAQHSRAMGLLSQARRWSERSLAGWGRIVGPEHFQTTAAAWEHFQLLVQLGEVEASQAILEHHLKWMHWRPAESLHPIQQEIQNWLFEEGLFSRTAPKPEEEPSSVPLDALEDILAAPVFEAPKAGIQLYFLGDPIEPGVAYAQIRSFLLGKLLTRGIRKGEAVARLERRPKVYRVEFDLRQGNDAEAIGTLTIPHDGLPPKDFESKLKAARITTLEDPNVFVMTKRV</sequence>
<gene>
    <name evidence="2" type="ORF">D7X32_31985</name>
</gene>
<dbReference type="EMBL" id="RAWE01000168">
    <property type="protein sequence ID" value="RKG97657.1"/>
    <property type="molecule type" value="Genomic_DNA"/>
</dbReference>
<evidence type="ECO:0000313" key="3">
    <source>
        <dbReference type="Proteomes" id="UP000268313"/>
    </source>
</evidence>
<dbReference type="InterPro" id="IPR011990">
    <property type="entry name" value="TPR-like_helical_dom_sf"/>
</dbReference>
<dbReference type="InterPro" id="IPR053137">
    <property type="entry name" value="NLR-like"/>
</dbReference>
<dbReference type="InterPro" id="IPR027417">
    <property type="entry name" value="P-loop_NTPase"/>
</dbReference>